<keyword evidence="2" id="KW-1185">Reference proteome</keyword>
<evidence type="ECO:0000313" key="1">
    <source>
        <dbReference type="EMBL" id="KFU76957.1"/>
    </source>
</evidence>
<dbReference type="AlphaFoldDB" id="A0A2P2FJQ2"/>
<dbReference type="Proteomes" id="UP000256220">
    <property type="component" value="Unassembled WGS sequence"/>
</dbReference>
<name>A0A2P2FJQ2_AMYLU</name>
<dbReference type="Pfam" id="PF19866">
    <property type="entry name" value="DUF6339"/>
    <property type="match status" value="1"/>
</dbReference>
<reference evidence="1 2" key="1">
    <citation type="journal article" date="2014" name="Genome Announc.">
        <title>Draft Genome Sequence of Amycolatopsis lurida NRRL 2430, Producer of the Glycopeptide Family Antibiotic Ristocetin.</title>
        <authorList>
            <person name="Kwun M.J."/>
            <person name="Hong H.J."/>
        </authorList>
    </citation>
    <scope>NUCLEOTIDE SEQUENCE [LARGE SCALE GENOMIC DNA]</scope>
    <source>
        <strain evidence="1 2">NRRL 2430</strain>
    </source>
</reference>
<dbReference type="InterPro" id="IPR045920">
    <property type="entry name" value="DUF6339"/>
</dbReference>
<evidence type="ECO:0000313" key="2">
    <source>
        <dbReference type="Proteomes" id="UP000256220"/>
    </source>
</evidence>
<organism evidence="1 2">
    <name type="scientific">Amycolatopsis lurida NRRL 2430</name>
    <dbReference type="NCBI Taxonomy" id="1460371"/>
    <lineage>
        <taxon>Bacteria</taxon>
        <taxon>Bacillati</taxon>
        <taxon>Actinomycetota</taxon>
        <taxon>Actinomycetes</taxon>
        <taxon>Pseudonocardiales</taxon>
        <taxon>Pseudonocardiaceae</taxon>
        <taxon>Amycolatopsis</taxon>
    </lineage>
</organism>
<proteinExistence type="predicted"/>
<comment type="caution">
    <text evidence="1">The sequence shown here is derived from an EMBL/GenBank/DDBJ whole genome shotgun (WGS) entry which is preliminary data.</text>
</comment>
<sequence>MVPAEAAAGDIWAFFALVLMPDIAYWRYPNPPGDRVLATDLTRHVFGRLWWRAQLVHEPGESEPYAALGILGEAAFDQIYARRKALGGSPYLVKGILKVWRDLDRTGMDERDLLRDFLKRLLRLAPFMAFDALDERQLNAELWRTARDSVRALSG</sequence>
<accession>A0A2P2FJQ2</accession>
<dbReference type="EMBL" id="JFBM01000037">
    <property type="protein sequence ID" value="KFU76957.1"/>
    <property type="molecule type" value="Genomic_DNA"/>
</dbReference>
<protein>
    <submittedName>
        <fullName evidence="1">Uncharacterized protein</fullName>
    </submittedName>
</protein>
<gene>
    <name evidence="1" type="ORF">BB31_33155</name>
</gene>